<organism evidence="1 2">
    <name type="scientific">Nocardiopsis changdeensis</name>
    <dbReference type="NCBI Taxonomy" id="2831969"/>
    <lineage>
        <taxon>Bacteria</taxon>
        <taxon>Bacillati</taxon>
        <taxon>Actinomycetota</taxon>
        <taxon>Actinomycetes</taxon>
        <taxon>Streptosporangiales</taxon>
        <taxon>Nocardiopsidaceae</taxon>
        <taxon>Nocardiopsis</taxon>
    </lineage>
</organism>
<sequence>MRTPPITVQRVSVWWTKAGRDARSADLRRGLPDAFPLPDLPGPDPEQVLLHNVEMWERWDYEPREEARYVPRSEIPWSLRLREHGGLLTVSRAPGGTEAFPRRWPRPLFTLRPGEVGRYRANFRFTALSHQSDWTYGDWTLRIGYRAPRDSAPAVDVDDRVHLYGG</sequence>
<proteinExistence type="predicted"/>
<name>A0ABX8BQB5_9ACTN</name>
<dbReference type="EMBL" id="CP074133">
    <property type="protein sequence ID" value="QUX22583.1"/>
    <property type="molecule type" value="Genomic_DNA"/>
</dbReference>
<dbReference type="Proteomes" id="UP000676079">
    <property type="component" value="Chromosome"/>
</dbReference>
<protein>
    <submittedName>
        <fullName evidence="1">Uncharacterized protein</fullName>
    </submittedName>
</protein>
<dbReference type="RefSeq" id="WP_220563798.1">
    <property type="nucleotide sequence ID" value="NZ_CP074133.1"/>
</dbReference>
<accession>A0ABX8BQB5</accession>
<keyword evidence="2" id="KW-1185">Reference proteome</keyword>
<gene>
    <name evidence="1" type="ORF">KGD84_30525</name>
</gene>
<evidence type="ECO:0000313" key="2">
    <source>
        <dbReference type="Proteomes" id="UP000676079"/>
    </source>
</evidence>
<evidence type="ECO:0000313" key="1">
    <source>
        <dbReference type="EMBL" id="QUX22583.1"/>
    </source>
</evidence>
<reference evidence="1 2" key="1">
    <citation type="submission" date="2021-05" db="EMBL/GenBank/DDBJ databases">
        <title>Direct Submission.</title>
        <authorList>
            <person name="Li K."/>
            <person name="Gao J."/>
        </authorList>
    </citation>
    <scope>NUCLEOTIDE SEQUENCE [LARGE SCALE GENOMIC DNA]</scope>
    <source>
        <strain evidence="1 2">Mg02</strain>
    </source>
</reference>